<evidence type="ECO:0000313" key="5">
    <source>
        <dbReference type="Proteomes" id="UP001066276"/>
    </source>
</evidence>
<dbReference type="Proteomes" id="UP001066276">
    <property type="component" value="Chromosome 6"/>
</dbReference>
<feature type="region of interest" description="Disordered" evidence="3">
    <location>
        <begin position="56"/>
        <end position="84"/>
    </location>
</feature>
<comment type="caution">
    <text evidence="4">The sequence shown here is derived from an EMBL/GenBank/DDBJ whole genome shotgun (WGS) entry which is preliminary data.</text>
</comment>
<feature type="compositionally biased region" description="Low complexity" evidence="3">
    <location>
        <begin position="204"/>
        <end position="218"/>
    </location>
</feature>
<proteinExistence type="predicted"/>
<dbReference type="PANTHER" id="PTHR24652:SF67">
    <property type="entry name" value="LOW-DENSITY LIPOPROTEIN RECEPTOR CLASS A DOMAIN-CONTAINING PROTEIN 2"/>
    <property type="match status" value="1"/>
</dbReference>
<dbReference type="SUPFAM" id="SSF49854">
    <property type="entry name" value="Spermadhesin, CUB domain"/>
    <property type="match status" value="1"/>
</dbReference>
<name>A0AAV7QNP3_PLEWA</name>
<dbReference type="CDD" id="cd00041">
    <property type="entry name" value="CUB"/>
    <property type="match status" value="1"/>
</dbReference>
<evidence type="ECO:0000256" key="1">
    <source>
        <dbReference type="ARBA" id="ARBA00023157"/>
    </source>
</evidence>
<feature type="region of interest" description="Disordered" evidence="3">
    <location>
        <begin position="190"/>
        <end position="218"/>
    </location>
</feature>
<keyword evidence="5" id="KW-1185">Reference proteome</keyword>
<accession>A0AAV7QNP3</accession>
<dbReference type="SMART" id="SM00192">
    <property type="entry name" value="LDLa"/>
    <property type="match status" value="1"/>
</dbReference>
<dbReference type="SUPFAM" id="SSF57424">
    <property type="entry name" value="LDL receptor-like module"/>
    <property type="match status" value="1"/>
</dbReference>
<organism evidence="4 5">
    <name type="scientific">Pleurodeles waltl</name>
    <name type="common">Iberian ribbed newt</name>
    <dbReference type="NCBI Taxonomy" id="8319"/>
    <lineage>
        <taxon>Eukaryota</taxon>
        <taxon>Metazoa</taxon>
        <taxon>Chordata</taxon>
        <taxon>Craniata</taxon>
        <taxon>Vertebrata</taxon>
        <taxon>Euteleostomi</taxon>
        <taxon>Amphibia</taxon>
        <taxon>Batrachia</taxon>
        <taxon>Caudata</taxon>
        <taxon>Salamandroidea</taxon>
        <taxon>Salamandridae</taxon>
        <taxon>Pleurodelinae</taxon>
        <taxon>Pleurodeles</taxon>
    </lineage>
</organism>
<dbReference type="Gene3D" id="2.60.120.290">
    <property type="entry name" value="Spermadhesin, CUB domain"/>
    <property type="match status" value="1"/>
</dbReference>
<dbReference type="AlphaFoldDB" id="A0AAV7QNP3"/>
<dbReference type="Gene3D" id="4.10.400.10">
    <property type="entry name" value="Low-density Lipoprotein Receptor"/>
    <property type="match status" value="1"/>
</dbReference>
<dbReference type="PROSITE" id="PS50068">
    <property type="entry name" value="LDLRA_2"/>
    <property type="match status" value="1"/>
</dbReference>
<dbReference type="CDD" id="cd00112">
    <property type="entry name" value="LDLa"/>
    <property type="match status" value="1"/>
</dbReference>
<sequence length="287" mass="30874">MIVNSHAESRKYYFVAIGTDCRLTMQASSPKDKVQFQFRFFLVYSLLRMSTALQPTPAVPPPLNDTRTSSLSGSMRPGTKGGEGLEALDPCNAGSYVQFYDGSDKTAPPLGPPLCGKSIPRPVLSTGNYLTLRLVTRGQQPRVDFVGDFTSFRLGFNSSACNDEPYFHCWNGKCIPTSLVCDKRNIDNCGDGSDQSTRPPAKCPGLSSPSPPGHSASTTARTIARVVPSTSLHHATTGNLQPFSPDTIIQQGSGTDKTTYTSLLALLLWVLNIGEVASLGSQELSFT</sequence>
<dbReference type="InterPro" id="IPR042333">
    <property type="entry name" value="LRAD2/Mig-13-like"/>
</dbReference>
<gene>
    <name evidence="4" type="ORF">NDU88_008421</name>
</gene>
<protein>
    <submittedName>
        <fullName evidence="4">Uncharacterized protein</fullName>
    </submittedName>
</protein>
<dbReference type="InterPro" id="IPR000859">
    <property type="entry name" value="CUB_dom"/>
</dbReference>
<evidence type="ECO:0000256" key="2">
    <source>
        <dbReference type="PROSITE-ProRule" id="PRU00124"/>
    </source>
</evidence>
<comment type="caution">
    <text evidence="2">Lacks conserved residue(s) required for the propagation of feature annotation.</text>
</comment>
<dbReference type="InterPro" id="IPR036055">
    <property type="entry name" value="LDL_receptor-like_sf"/>
</dbReference>
<dbReference type="InterPro" id="IPR035914">
    <property type="entry name" value="Sperma_CUB_dom_sf"/>
</dbReference>
<reference evidence="4" key="1">
    <citation type="journal article" date="2022" name="bioRxiv">
        <title>Sequencing and chromosome-scale assembly of the giantPleurodeles waltlgenome.</title>
        <authorList>
            <person name="Brown T."/>
            <person name="Elewa A."/>
            <person name="Iarovenko S."/>
            <person name="Subramanian E."/>
            <person name="Araus A.J."/>
            <person name="Petzold A."/>
            <person name="Susuki M."/>
            <person name="Suzuki K.-i.T."/>
            <person name="Hayashi T."/>
            <person name="Toyoda A."/>
            <person name="Oliveira C."/>
            <person name="Osipova E."/>
            <person name="Leigh N.D."/>
            <person name="Simon A."/>
            <person name="Yun M.H."/>
        </authorList>
    </citation>
    <scope>NUCLEOTIDE SEQUENCE</scope>
    <source>
        <strain evidence="4">20211129_DDA</strain>
        <tissue evidence="4">Liver</tissue>
    </source>
</reference>
<evidence type="ECO:0000313" key="4">
    <source>
        <dbReference type="EMBL" id="KAJ1142094.1"/>
    </source>
</evidence>
<dbReference type="PANTHER" id="PTHR24652">
    <property type="entry name" value="LOW-DENSITY LIPOPROTEIN RECEPTOR CLASS A DOMAIN-CONTAINING PROTEIN 2"/>
    <property type="match status" value="1"/>
</dbReference>
<dbReference type="InterPro" id="IPR002172">
    <property type="entry name" value="LDrepeatLR_classA_rpt"/>
</dbReference>
<keyword evidence="1" id="KW-1015">Disulfide bond</keyword>
<dbReference type="EMBL" id="JANPWB010000010">
    <property type="protein sequence ID" value="KAJ1142094.1"/>
    <property type="molecule type" value="Genomic_DNA"/>
</dbReference>
<evidence type="ECO:0000256" key="3">
    <source>
        <dbReference type="SAM" id="MobiDB-lite"/>
    </source>
</evidence>